<evidence type="ECO:0000256" key="2">
    <source>
        <dbReference type="SAM" id="Phobius"/>
    </source>
</evidence>
<keyword evidence="4" id="KW-1185">Reference proteome</keyword>
<keyword evidence="2" id="KW-0812">Transmembrane</keyword>
<evidence type="ECO:0000313" key="3">
    <source>
        <dbReference type="EMBL" id="KIM38331.1"/>
    </source>
</evidence>
<feature type="region of interest" description="Disordered" evidence="1">
    <location>
        <begin position="1"/>
        <end position="34"/>
    </location>
</feature>
<dbReference type="EMBL" id="KN831791">
    <property type="protein sequence ID" value="KIM38331.1"/>
    <property type="molecule type" value="Genomic_DNA"/>
</dbReference>
<dbReference type="HOGENOM" id="CLU_2133800_0_0_1"/>
<dbReference type="AlphaFoldDB" id="A0A0C3C405"/>
<organism evidence="3 4">
    <name type="scientific">Hebeloma cylindrosporum</name>
    <dbReference type="NCBI Taxonomy" id="76867"/>
    <lineage>
        <taxon>Eukaryota</taxon>
        <taxon>Fungi</taxon>
        <taxon>Dikarya</taxon>
        <taxon>Basidiomycota</taxon>
        <taxon>Agaricomycotina</taxon>
        <taxon>Agaricomycetes</taxon>
        <taxon>Agaricomycetidae</taxon>
        <taxon>Agaricales</taxon>
        <taxon>Agaricineae</taxon>
        <taxon>Hymenogastraceae</taxon>
        <taxon>Hebeloma</taxon>
    </lineage>
</organism>
<name>A0A0C3C405_HEBCY</name>
<accession>A0A0C3C405</accession>
<proteinExistence type="predicted"/>
<dbReference type="Proteomes" id="UP000053424">
    <property type="component" value="Unassembled WGS sequence"/>
</dbReference>
<evidence type="ECO:0000256" key="1">
    <source>
        <dbReference type="SAM" id="MobiDB-lite"/>
    </source>
</evidence>
<keyword evidence="2" id="KW-1133">Transmembrane helix</keyword>
<sequence length="113" mass="13212">MKSTRTLRPEDPYTVSNNPPRFRRSRRPSFGQEPNHQVPIYIIPFSVPIFVGTYVDRRRCRRPTSTVVSSLIAGCKPRRFIPILWLCISMYRYPRLPFGEILSQGTNKKRLAC</sequence>
<reference evidence="3 4" key="1">
    <citation type="submission" date="2014-04" db="EMBL/GenBank/DDBJ databases">
        <authorList>
            <consortium name="DOE Joint Genome Institute"/>
            <person name="Kuo A."/>
            <person name="Gay G."/>
            <person name="Dore J."/>
            <person name="Kohler A."/>
            <person name="Nagy L.G."/>
            <person name="Floudas D."/>
            <person name="Copeland A."/>
            <person name="Barry K.W."/>
            <person name="Cichocki N."/>
            <person name="Veneault-Fourrey C."/>
            <person name="LaButti K."/>
            <person name="Lindquist E.A."/>
            <person name="Lipzen A."/>
            <person name="Lundell T."/>
            <person name="Morin E."/>
            <person name="Murat C."/>
            <person name="Sun H."/>
            <person name="Tunlid A."/>
            <person name="Henrissat B."/>
            <person name="Grigoriev I.V."/>
            <person name="Hibbett D.S."/>
            <person name="Martin F."/>
            <person name="Nordberg H.P."/>
            <person name="Cantor M.N."/>
            <person name="Hua S.X."/>
        </authorList>
    </citation>
    <scope>NUCLEOTIDE SEQUENCE [LARGE SCALE GENOMIC DNA]</scope>
    <source>
        <strain evidence="4">h7</strain>
    </source>
</reference>
<protein>
    <submittedName>
        <fullName evidence="3">Uncharacterized protein</fullName>
    </submittedName>
</protein>
<reference evidence="4" key="2">
    <citation type="submission" date="2015-01" db="EMBL/GenBank/DDBJ databases">
        <title>Evolutionary Origins and Diversification of the Mycorrhizal Mutualists.</title>
        <authorList>
            <consortium name="DOE Joint Genome Institute"/>
            <consortium name="Mycorrhizal Genomics Consortium"/>
            <person name="Kohler A."/>
            <person name="Kuo A."/>
            <person name="Nagy L.G."/>
            <person name="Floudas D."/>
            <person name="Copeland A."/>
            <person name="Barry K.W."/>
            <person name="Cichocki N."/>
            <person name="Veneault-Fourrey C."/>
            <person name="LaButti K."/>
            <person name="Lindquist E.A."/>
            <person name="Lipzen A."/>
            <person name="Lundell T."/>
            <person name="Morin E."/>
            <person name="Murat C."/>
            <person name="Riley R."/>
            <person name="Ohm R."/>
            <person name="Sun H."/>
            <person name="Tunlid A."/>
            <person name="Henrissat B."/>
            <person name="Grigoriev I.V."/>
            <person name="Hibbett D.S."/>
            <person name="Martin F."/>
        </authorList>
    </citation>
    <scope>NUCLEOTIDE SEQUENCE [LARGE SCALE GENOMIC DNA]</scope>
    <source>
        <strain evidence="4">h7</strain>
    </source>
</reference>
<feature type="transmembrane region" description="Helical" evidence="2">
    <location>
        <begin position="38"/>
        <end position="55"/>
    </location>
</feature>
<evidence type="ECO:0000313" key="4">
    <source>
        <dbReference type="Proteomes" id="UP000053424"/>
    </source>
</evidence>
<keyword evidence="2" id="KW-0472">Membrane</keyword>
<gene>
    <name evidence="3" type="ORF">M413DRAFT_244683</name>
</gene>